<dbReference type="GO" id="GO:0006508">
    <property type="term" value="P:proteolysis"/>
    <property type="evidence" value="ECO:0007669"/>
    <property type="project" value="UniProtKB-KW"/>
</dbReference>
<evidence type="ECO:0000256" key="5">
    <source>
        <dbReference type="ARBA" id="ARBA00022801"/>
    </source>
</evidence>
<dbReference type="InterPro" id="IPR015943">
    <property type="entry name" value="WD40/YVTN_repeat-like_dom_sf"/>
</dbReference>
<reference evidence="8" key="1">
    <citation type="submission" date="2018-05" db="EMBL/GenBank/DDBJ databases">
        <authorList>
            <person name="Lanie J.A."/>
            <person name="Ng W.-L."/>
            <person name="Kazmierczak K.M."/>
            <person name="Andrzejewski T.M."/>
            <person name="Davidsen T.M."/>
            <person name="Wayne K.J."/>
            <person name="Tettelin H."/>
            <person name="Glass J.I."/>
            <person name="Rusch D."/>
            <person name="Podicherti R."/>
            <person name="Tsui H.-C.T."/>
            <person name="Winkler M.E."/>
        </authorList>
    </citation>
    <scope>NUCLEOTIDE SEQUENCE</scope>
</reference>
<feature type="non-terminal residue" evidence="8">
    <location>
        <position position="596"/>
    </location>
</feature>
<dbReference type="PANTHER" id="PTHR43253:SF1">
    <property type="entry name" value="TRICORN PROTEASE HOMOLOG 2-RELATED"/>
    <property type="match status" value="1"/>
</dbReference>
<dbReference type="SUPFAM" id="SSF82171">
    <property type="entry name" value="DPP6 N-terminal domain-like"/>
    <property type="match status" value="1"/>
</dbReference>
<organism evidence="8">
    <name type="scientific">marine metagenome</name>
    <dbReference type="NCBI Taxonomy" id="408172"/>
    <lineage>
        <taxon>unclassified sequences</taxon>
        <taxon>metagenomes</taxon>
        <taxon>ecological metagenomes</taxon>
    </lineage>
</organism>
<feature type="compositionally biased region" description="Acidic residues" evidence="7">
    <location>
        <begin position="528"/>
        <end position="544"/>
    </location>
</feature>
<gene>
    <name evidence="8" type="ORF">METZ01_LOCUS132237</name>
</gene>
<comment type="similarity">
    <text evidence="2">Belongs to the peptidase S41B family.</text>
</comment>
<evidence type="ECO:0000256" key="3">
    <source>
        <dbReference type="ARBA" id="ARBA00022490"/>
    </source>
</evidence>
<keyword evidence="4" id="KW-0645">Protease</keyword>
<evidence type="ECO:0000256" key="4">
    <source>
        <dbReference type="ARBA" id="ARBA00022670"/>
    </source>
</evidence>
<evidence type="ECO:0000256" key="7">
    <source>
        <dbReference type="SAM" id="MobiDB-lite"/>
    </source>
</evidence>
<dbReference type="EMBL" id="UINC01018829">
    <property type="protein sequence ID" value="SVA79383.1"/>
    <property type="molecule type" value="Genomic_DNA"/>
</dbReference>
<name>A0A381YS74_9ZZZZ</name>
<dbReference type="Pfam" id="PF26549">
    <property type="entry name" value="Tricorn_N"/>
    <property type="match status" value="1"/>
</dbReference>
<dbReference type="InterPro" id="IPR012393">
    <property type="entry name" value="Tricorn_protease"/>
</dbReference>
<comment type="subcellular location">
    <subcellularLocation>
        <location evidence="1">Cytoplasm</location>
    </subcellularLocation>
</comment>
<keyword evidence="5" id="KW-0378">Hydrolase</keyword>
<dbReference type="AlphaFoldDB" id="A0A381YS74"/>
<dbReference type="Gene3D" id="2.130.10.10">
    <property type="entry name" value="YVTN repeat-like/Quinoprotein amine dehydrogenase"/>
    <property type="match status" value="1"/>
</dbReference>
<accession>A0A381YS74</accession>
<evidence type="ECO:0000256" key="1">
    <source>
        <dbReference type="ARBA" id="ARBA00004496"/>
    </source>
</evidence>
<dbReference type="GO" id="GO:0008236">
    <property type="term" value="F:serine-type peptidase activity"/>
    <property type="evidence" value="ECO:0007669"/>
    <property type="project" value="UniProtKB-KW"/>
</dbReference>
<keyword evidence="6" id="KW-0720">Serine protease</keyword>
<keyword evidence="3" id="KW-0963">Cytoplasm</keyword>
<sequence length="596" mass="67824">MLKFGGIFLSIQGYYRFPTIHENQVVFVAEDDLWTVEVSGGIARRLTSNLGEVSHPLISPDGKYLAFTGREEGPTEVFVMPTLGGPSKRLTYLGTHNTVVNWKPDNQTIIFVSNAKLPFTRSFQLFEINQNGGISQPMPYGSARNISYGRDGGIVLGRFTADPARWKRYRGGTTGVIWIDPEHTGEFQKLINLDGNLASPMWVENRIFFLSDHQGIGNLYSCLPDGEDLQRHTSHQEFYARYASTDGNRIVYHVGADLYVYDPRDNKDQLIAIDFRTPQIQRNRKFVDTARYFEDYDLGPQNTSVLIVSRGKSFAMGNWEGAVTQHGEPDGVRYRLTRWLKDGHRLVCISDENGEEFLEIRYANEQKPPEKLGGLDIGRPVSLDVSPKDDLVVLTNHRFELVLIDLESKKMTLLDRSNYERVNGVSWSPDGRWIAYSLACTQQTSSIKICQIDSGKTHQVTEPILRDINPSFDPEGKFLYFLSYRDFSPVYDNLHFDLGFPRGMRPFLITLQADQRSPFIAEPKPLVEPEENKEEDSCKEDENVDQMVEQHNGQEQKEKEDDQLVQIDLEGIMDRVVAFPVSEGRYGQIAGIKNKV</sequence>
<dbReference type="PANTHER" id="PTHR43253">
    <property type="entry name" value="TRICORN PROTEASE HOMOLOG 2-RELATED"/>
    <property type="match status" value="1"/>
</dbReference>
<feature type="compositionally biased region" description="Basic and acidic residues" evidence="7">
    <location>
        <begin position="552"/>
        <end position="562"/>
    </location>
</feature>
<evidence type="ECO:0000256" key="6">
    <source>
        <dbReference type="ARBA" id="ARBA00022825"/>
    </source>
</evidence>
<dbReference type="GO" id="GO:0005737">
    <property type="term" value="C:cytoplasm"/>
    <property type="evidence" value="ECO:0007669"/>
    <property type="project" value="UniProtKB-SubCell"/>
</dbReference>
<dbReference type="SUPFAM" id="SSF69304">
    <property type="entry name" value="Tricorn protease N-terminal domain"/>
    <property type="match status" value="1"/>
</dbReference>
<proteinExistence type="inferred from homology"/>
<dbReference type="Pfam" id="PF26550">
    <property type="entry name" value="Tricorn_2nd"/>
    <property type="match status" value="1"/>
</dbReference>
<evidence type="ECO:0000256" key="2">
    <source>
        <dbReference type="ARBA" id="ARBA00008524"/>
    </source>
</evidence>
<protein>
    <submittedName>
        <fullName evidence="8">Uncharacterized protein</fullName>
    </submittedName>
</protein>
<feature type="region of interest" description="Disordered" evidence="7">
    <location>
        <begin position="524"/>
        <end position="563"/>
    </location>
</feature>
<dbReference type="Gene3D" id="2.120.10.60">
    <property type="entry name" value="Tricorn protease N-terminal domain"/>
    <property type="match status" value="1"/>
</dbReference>
<evidence type="ECO:0000313" key="8">
    <source>
        <dbReference type="EMBL" id="SVA79383.1"/>
    </source>
</evidence>